<dbReference type="PANTHER" id="PTHR48084:SF1">
    <property type="entry name" value="2-OXOGLUTARATE SYNTHASE SUBUNIT KORB"/>
    <property type="match status" value="1"/>
</dbReference>
<dbReference type="Pfam" id="PF02775">
    <property type="entry name" value="TPP_enzyme_C"/>
    <property type="match status" value="1"/>
</dbReference>
<evidence type="ECO:0000313" key="5">
    <source>
        <dbReference type="Proteomes" id="UP001594351"/>
    </source>
</evidence>
<feature type="domain" description="Pyruvate/ketoisovalerate oxidoreductase catalytic" evidence="2">
    <location>
        <begin position="280"/>
        <end position="439"/>
    </location>
</feature>
<dbReference type="InterPro" id="IPR019752">
    <property type="entry name" value="Pyrv/ketoisovalerate_OxRed_cat"/>
</dbReference>
<dbReference type="InterPro" id="IPR029061">
    <property type="entry name" value="THDP-binding"/>
</dbReference>
<dbReference type="Gene3D" id="3.40.920.10">
    <property type="entry name" value="Pyruvate-ferredoxin oxidoreductase, PFOR, domain III"/>
    <property type="match status" value="1"/>
</dbReference>
<dbReference type="EMBL" id="JBHPBY010000377">
    <property type="protein sequence ID" value="MFC1852847.1"/>
    <property type="molecule type" value="Genomic_DNA"/>
</dbReference>
<dbReference type="InterPro" id="IPR011766">
    <property type="entry name" value="TPP_enzyme_TPP-bd"/>
</dbReference>
<keyword evidence="1" id="KW-0560">Oxidoreductase</keyword>
<dbReference type="InterPro" id="IPR002869">
    <property type="entry name" value="Pyrv_flavodox_OxRed_cen"/>
</dbReference>
<proteinExistence type="predicted"/>
<sequence length="444" mass="48415">MSAVKYMTYMTERIGPLPFCPGCGHQLLIKALDKALVLLQYDPNDVVIVTDIGCIGLSDRYFVTNAFHGLHGRAITYACGLKLAQPKLKVITIMGDGGCGIGGTHLLNVARRNIGISLIVGNNFNYGMTGGQHSVTTPTGGLTSTTPWGNIEGPMDLCGTTVAAGGAWIYRATAFDKDLPQILAQAIEQKGFSFIDVWELCTAYYSPRNKIKKKDLFQLLENYGFKLGLLVDKPRPEYSDHYWQAYEAGKSVIKKSPPIEKKFEHAVEKQTGIVIAGSAGQKIKSTATLFAQAAMFSGLETTQKDDYPITVMTGHSLAEIIVSPERIDYTAIDSPDFFIVISEDGLKRSRHRIEQLAETCVLFADETLELPKTAAQVVKLPLIEISRKIGRLSIGIIALAAALKHTALFPVQAFEKAITTFQKASIAKINIKAIQTGIEMIPGE</sequence>
<evidence type="ECO:0000259" key="2">
    <source>
        <dbReference type="Pfam" id="PF01558"/>
    </source>
</evidence>
<evidence type="ECO:0000256" key="1">
    <source>
        <dbReference type="ARBA" id="ARBA00023002"/>
    </source>
</evidence>
<dbReference type="PANTHER" id="PTHR48084">
    <property type="entry name" value="2-OXOGLUTARATE OXIDOREDUCTASE SUBUNIT KORB-RELATED"/>
    <property type="match status" value="1"/>
</dbReference>
<evidence type="ECO:0000259" key="3">
    <source>
        <dbReference type="Pfam" id="PF02775"/>
    </source>
</evidence>
<reference evidence="4 5" key="1">
    <citation type="submission" date="2024-09" db="EMBL/GenBank/DDBJ databases">
        <title>Laminarin stimulates single cell rates of sulfate reduction while oxygen inhibits transcriptomic activity in coastal marine sediment.</title>
        <authorList>
            <person name="Lindsay M."/>
            <person name="Orcutt B."/>
            <person name="Emerson D."/>
            <person name="Stepanauskas R."/>
            <person name="D'Angelo T."/>
        </authorList>
    </citation>
    <scope>NUCLEOTIDE SEQUENCE [LARGE SCALE GENOMIC DNA]</scope>
    <source>
        <strain evidence="4">SAG AM-311-K15</strain>
    </source>
</reference>
<dbReference type="InterPro" id="IPR051457">
    <property type="entry name" value="2-oxoacid:Fd_oxidoreductase"/>
</dbReference>
<protein>
    <submittedName>
        <fullName evidence="4">Thiamine pyrophosphate-dependent enzyme</fullName>
    </submittedName>
</protein>
<gene>
    <name evidence="4" type="ORF">ACFL27_21830</name>
</gene>
<feature type="domain" description="Thiamine pyrophosphate enzyme TPP-binding" evidence="3">
    <location>
        <begin position="51"/>
        <end position="197"/>
    </location>
</feature>
<dbReference type="SUPFAM" id="SSF52518">
    <property type="entry name" value="Thiamin diphosphate-binding fold (THDP-binding)"/>
    <property type="match status" value="1"/>
</dbReference>
<accession>A0ABV6Z314</accession>
<dbReference type="SUPFAM" id="SSF53323">
    <property type="entry name" value="Pyruvate-ferredoxin oxidoreductase, PFOR, domain III"/>
    <property type="match status" value="1"/>
</dbReference>
<organism evidence="4 5">
    <name type="scientific">candidate division CSSED10-310 bacterium</name>
    <dbReference type="NCBI Taxonomy" id="2855610"/>
    <lineage>
        <taxon>Bacteria</taxon>
        <taxon>Bacteria division CSSED10-310</taxon>
    </lineage>
</organism>
<evidence type="ECO:0000313" key="4">
    <source>
        <dbReference type="EMBL" id="MFC1852847.1"/>
    </source>
</evidence>
<name>A0ABV6Z314_UNCC1</name>
<dbReference type="Gene3D" id="3.40.50.970">
    <property type="match status" value="1"/>
</dbReference>
<dbReference type="Pfam" id="PF01558">
    <property type="entry name" value="POR"/>
    <property type="match status" value="1"/>
</dbReference>
<dbReference type="Proteomes" id="UP001594351">
    <property type="component" value="Unassembled WGS sequence"/>
</dbReference>
<comment type="caution">
    <text evidence="4">The sequence shown here is derived from an EMBL/GenBank/DDBJ whole genome shotgun (WGS) entry which is preliminary data.</text>
</comment>
<keyword evidence="5" id="KW-1185">Reference proteome</keyword>